<accession>A0A368JV93</accession>
<dbReference type="AlphaFoldDB" id="A0A368JV93"/>
<evidence type="ECO:0000313" key="3">
    <source>
        <dbReference type="Proteomes" id="UP000253383"/>
    </source>
</evidence>
<dbReference type="Proteomes" id="UP000253383">
    <property type="component" value="Unassembled WGS sequence"/>
</dbReference>
<gene>
    <name evidence="2" type="ORF">DUE52_01235</name>
</gene>
<comment type="caution">
    <text evidence="2">The sequence shown here is derived from an EMBL/GenBank/DDBJ whole genome shotgun (WGS) entry which is preliminary data.</text>
</comment>
<feature type="transmembrane region" description="Helical" evidence="1">
    <location>
        <begin position="61"/>
        <end position="84"/>
    </location>
</feature>
<sequence length="120" mass="14204">MLPSLGATALLAIVFFVAEQYGAERWLHPYWKFMLIFFLSISFLIHRLMEVGFQNNREKFIPFYMATIVARLILCLVFVGFFLWRGVDGVKLFILDFLALYIFYTAFEIYILSRNLRRGL</sequence>
<reference evidence="2 3" key="1">
    <citation type="submission" date="2018-07" db="EMBL/GenBank/DDBJ databases">
        <title>Genome analysis of Larkinella rosea.</title>
        <authorList>
            <person name="Zhou Z."/>
            <person name="Wang G."/>
        </authorList>
    </citation>
    <scope>NUCLEOTIDE SEQUENCE [LARGE SCALE GENOMIC DNA]</scope>
    <source>
        <strain evidence="3">zzj9</strain>
    </source>
</reference>
<feature type="transmembrane region" description="Helical" evidence="1">
    <location>
        <begin position="30"/>
        <end position="49"/>
    </location>
</feature>
<keyword evidence="3" id="KW-1185">Reference proteome</keyword>
<keyword evidence="1" id="KW-1133">Transmembrane helix</keyword>
<dbReference type="RefSeq" id="WP_114404110.1">
    <property type="nucleotide sequence ID" value="NZ_QOWE01000001.1"/>
</dbReference>
<keyword evidence="1" id="KW-0812">Transmembrane</keyword>
<protein>
    <submittedName>
        <fullName evidence="2">Uncharacterized protein</fullName>
    </submittedName>
</protein>
<evidence type="ECO:0000256" key="1">
    <source>
        <dbReference type="SAM" id="Phobius"/>
    </source>
</evidence>
<name>A0A368JV93_9BACT</name>
<evidence type="ECO:0000313" key="2">
    <source>
        <dbReference type="EMBL" id="RCR71577.1"/>
    </source>
</evidence>
<organism evidence="2 3">
    <name type="scientific">Larkinella punicea</name>
    <dbReference type="NCBI Taxonomy" id="2315727"/>
    <lineage>
        <taxon>Bacteria</taxon>
        <taxon>Pseudomonadati</taxon>
        <taxon>Bacteroidota</taxon>
        <taxon>Cytophagia</taxon>
        <taxon>Cytophagales</taxon>
        <taxon>Spirosomataceae</taxon>
        <taxon>Larkinella</taxon>
    </lineage>
</organism>
<dbReference type="EMBL" id="QOWE01000001">
    <property type="protein sequence ID" value="RCR71577.1"/>
    <property type="molecule type" value="Genomic_DNA"/>
</dbReference>
<proteinExistence type="predicted"/>
<feature type="transmembrane region" description="Helical" evidence="1">
    <location>
        <begin position="90"/>
        <end position="112"/>
    </location>
</feature>
<dbReference type="OrthoDB" id="981547at2"/>
<keyword evidence="1" id="KW-0472">Membrane</keyword>